<keyword evidence="3 5" id="KW-0808">Transferase</keyword>
<comment type="similarity">
    <text evidence="1">In the C-terminal section; belongs to the transferase hexapeptide repeat family.</text>
</comment>
<name>A0ABS1KLJ9_9BACT</name>
<evidence type="ECO:0000256" key="1">
    <source>
        <dbReference type="ARBA" id="ARBA00007707"/>
    </source>
</evidence>
<evidence type="ECO:0000256" key="4">
    <source>
        <dbReference type="ARBA" id="ARBA00023315"/>
    </source>
</evidence>
<dbReference type="InterPro" id="IPR001451">
    <property type="entry name" value="Hexapep"/>
</dbReference>
<dbReference type="Gene3D" id="2.160.10.10">
    <property type="entry name" value="Hexapeptide repeat proteins"/>
    <property type="match status" value="1"/>
</dbReference>
<dbReference type="InterPro" id="IPR011004">
    <property type="entry name" value="Trimer_LpxA-like_sf"/>
</dbReference>
<reference evidence="5 6" key="1">
    <citation type="submission" date="2021-01" db="EMBL/GenBank/DDBJ databases">
        <title>Chryseolinea sp. Jin1 Genome sequencing and assembly.</title>
        <authorList>
            <person name="Kim I."/>
        </authorList>
    </citation>
    <scope>NUCLEOTIDE SEQUENCE [LARGE SCALE GENOMIC DNA]</scope>
    <source>
        <strain evidence="5 6">Jin1</strain>
    </source>
</reference>
<dbReference type="PANTHER" id="PTHR43584">
    <property type="entry name" value="NUCLEOTIDYL TRANSFERASE"/>
    <property type="match status" value="1"/>
</dbReference>
<dbReference type="RefSeq" id="WP_202007149.1">
    <property type="nucleotide sequence ID" value="NZ_JAERRB010000001.1"/>
</dbReference>
<proteinExistence type="inferred from homology"/>
<evidence type="ECO:0000256" key="3">
    <source>
        <dbReference type="ARBA" id="ARBA00022679"/>
    </source>
</evidence>
<dbReference type="InterPro" id="IPR050065">
    <property type="entry name" value="GlmU-like"/>
</dbReference>
<dbReference type="SUPFAM" id="SSF51161">
    <property type="entry name" value="Trimeric LpxA-like enzymes"/>
    <property type="match status" value="1"/>
</dbReference>
<comment type="similarity">
    <text evidence="2">In the N-terminal section; belongs to the N-acetylglucosamine-1-phosphate uridyltransferase family.</text>
</comment>
<accession>A0ABS1KLJ9</accession>
<keyword evidence="6" id="KW-1185">Reference proteome</keyword>
<dbReference type="Proteomes" id="UP000613030">
    <property type="component" value="Unassembled WGS sequence"/>
</dbReference>
<protein>
    <submittedName>
        <fullName evidence="5">LpxA family transferase</fullName>
    </submittedName>
</protein>
<evidence type="ECO:0000313" key="6">
    <source>
        <dbReference type="Proteomes" id="UP000613030"/>
    </source>
</evidence>
<keyword evidence="4" id="KW-0012">Acyltransferase</keyword>
<dbReference type="Pfam" id="PF14602">
    <property type="entry name" value="Hexapep_2"/>
    <property type="match status" value="1"/>
</dbReference>
<dbReference type="Pfam" id="PF00132">
    <property type="entry name" value="Hexapep"/>
    <property type="match status" value="1"/>
</dbReference>
<dbReference type="EMBL" id="JAERRB010000001">
    <property type="protein sequence ID" value="MBL0740113.1"/>
    <property type="molecule type" value="Genomic_DNA"/>
</dbReference>
<dbReference type="GO" id="GO:0016740">
    <property type="term" value="F:transferase activity"/>
    <property type="evidence" value="ECO:0007669"/>
    <property type="project" value="UniProtKB-KW"/>
</dbReference>
<sequence>MNDNPVSLPHYLRDFTRLFPDFVHTSPWELCSTIQAVLTERIKHLSSDYHIHDDVAIHKSARIEDHVVLKGPLIVSEGCFLGAHAYLRGGVYLGERVSIGPGCEIKSSYVLPGSALAHFNFLGDSVVGSGVNLEAGSIVCNHFNERADKKIFVIVNGKKVDTGSIKFGALIGDDTRIGANAVLSPGTLLEPKSIVKRLELVEQDKNA</sequence>
<gene>
    <name evidence="5" type="ORF">JI741_02730</name>
</gene>
<dbReference type="PANTHER" id="PTHR43584:SF8">
    <property type="entry name" value="N-ACETYLMURAMATE ALPHA-1-PHOSPHATE URIDYLYLTRANSFERASE"/>
    <property type="match status" value="1"/>
</dbReference>
<evidence type="ECO:0000313" key="5">
    <source>
        <dbReference type="EMBL" id="MBL0740113.1"/>
    </source>
</evidence>
<comment type="caution">
    <text evidence="5">The sequence shown here is derived from an EMBL/GenBank/DDBJ whole genome shotgun (WGS) entry which is preliminary data.</text>
</comment>
<evidence type="ECO:0000256" key="2">
    <source>
        <dbReference type="ARBA" id="ARBA00007947"/>
    </source>
</evidence>
<organism evidence="5 6">
    <name type="scientific">Chryseolinea lacunae</name>
    <dbReference type="NCBI Taxonomy" id="2801331"/>
    <lineage>
        <taxon>Bacteria</taxon>
        <taxon>Pseudomonadati</taxon>
        <taxon>Bacteroidota</taxon>
        <taxon>Cytophagia</taxon>
        <taxon>Cytophagales</taxon>
        <taxon>Fulvivirgaceae</taxon>
        <taxon>Chryseolinea</taxon>
    </lineage>
</organism>